<gene>
    <name evidence="1" type="ORF">H9Q79_14225</name>
</gene>
<dbReference type="Proteomes" id="UP000515860">
    <property type="component" value="Chromosome"/>
</dbReference>
<accession>A0A7G9GB50</accession>
<organism evidence="1 2">
    <name type="scientific">Wansuia hejianensis</name>
    <dbReference type="NCBI Taxonomy" id="2763667"/>
    <lineage>
        <taxon>Bacteria</taxon>
        <taxon>Bacillati</taxon>
        <taxon>Bacillota</taxon>
        <taxon>Clostridia</taxon>
        <taxon>Lachnospirales</taxon>
        <taxon>Lachnospiraceae</taxon>
        <taxon>Wansuia</taxon>
    </lineage>
</organism>
<reference evidence="1 2" key="1">
    <citation type="submission" date="2020-08" db="EMBL/GenBank/DDBJ databases">
        <authorList>
            <person name="Liu C."/>
            <person name="Sun Q."/>
        </authorList>
    </citation>
    <scope>NUCLEOTIDE SEQUENCE [LARGE SCALE GENOMIC DNA]</scope>
    <source>
        <strain evidence="1 2">NSJ-29</strain>
    </source>
</reference>
<sequence length="53" mass="6024">MKAKYETCIHVQEVGSYAVYVRPSCPKATMIKGVLVSSKKRCASCRNWKERTT</sequence>
<evidence type="ECO:0000313" key="1">
    <source>
        <dbReference type="EMBL" id="QNM08032.1"/>
    </source>
</evidence>
<dbReference type="RefSeq" id="WP_249328577.1">
    <property type="nucleotide sequence ID" value="NZ_CP060635.1"/>
</dbReference>
<name>A0A7G9GB50_9FIRM</name>
<dbReference type="EMBL" id="CP060635">
    <property type="protein sequence ID" value="QNM08032.1"/>
    <property type="molecule type" value="Genomic_DNA"/>
</dbReference>
<proteinExistence type="predicted"/>
<dbReference type="AlphaFoldDB" id="A0A7G9GB50"/>
<dbReference type="KEGG" id="whj:H9Q79_14225"/>
<keyword evidence="2" id="KW-1185">Reference proteome</keyword>
<evidence type="ECO:0000313" key="2">
    <source>
        <dbReference type="Proteomes" id="UP000515860"/>
    </source>
</evidence>
<protein>
    <submittedName>
        <fullName evidence="1">Uncharacterized protein</fullName>
    </submittedName>
</protein>